<reference evidence="11 12" key="1">
    <citation type="journal article" date="2014" name="BMC Genomics">
        <title>Comparison of environmental and isolate Sulfobacillus genomes reveals diverse carbon, sulfur, nitrogen, and hydrogen metabolisms.</title>
        <authorList>
            <person name="Justice N.B."/>
            <person name="Norman A."/>
            <person name="Brown C.T."/>
            <person name="Singh A."/>
            <person name="Thomas B.C."/>
            <person name="Banfield J.F."/>
        </authorList>
    </citation>
    <scope>NUCLEOTIDE SEQUENCE [LARGE SCALE GENOMIC DNA]</scope>
    <source>
        <strain evidence="11">AMDSBA4</strain>
    </source>
</reference>
<evidence type="ECO:0000256" key="1">
    <source>
        <dbReference type="ARBA" id="ARBA00004651"/>
    </source>
</evidence>
<feature type="transmembrane region" description="Helical" evidence="9">
    <location>
        <begin position="6"/>
        <end position="30"/>
    </location>
</feature>
<gene>
    <name evidence="11" type="ORF">C7B46_13865</name>
</gene>
<keyword evidence="4" id="KW-0762">Sugar transport</keyword>
<name>A0A2T2XDN6_9FIRM</name>
<protein>
    <submittedName>
        <fullName evidence="11">PTS galactitol transporter subunit IIC</fullName>
    </submittedName>
</protein>
<dbReference type="EMBL" id="PXYW01000037">
    <property type="protein sequence ID" value="PSR32552.1"/>
    <property type="molecule type" value="Genomic_DNA"/>
</dbReference>
<organism evidence="11 12">
    <name type="scientific">Sulfobacillus benefaciens</name>
    <dbReference type="NCBI Taxonomy" id="453960"/>
    <lineage>
        <taxon>Bacteria</taxon>
        <taxon>Bacillati</taxon>
        <taxon>Bacillota</taxon>
        <taxon>Clostridia</taxon>
        <taxon>Eubacteriales</taxon>
        <taxon>Clostridiales Family XVII. Incertae Sedis</taxon>
        <taxon>Sulfobacillus</taxon>
    </lineage>
</organism>
<dbReference type="PANTHER" id="PTHR37324:SF2">
    <property type="entry name" value="PTS SYSTEM GALACTITOL-SPECIFIC EIIC COMPONENT"/>
    <property type="match status" value="1"/>
</dbReference>
<dbReference type="PROSITE" id="PS51104">
    <property type="entry name" value="PTS_EIIC_TYPE_2"/>
    <property type="match status" value="1"/>
</dbReference>
<dbReference type="GO" id="GO:0015577">
    <property type="term" value="F:galactitol transmembrane transporter activity"/>
    <property type="evidence" value="ECO:0007669"/>
    <property type="project" value="InterPro"/>
</dbReference>
<keyword evidence="5" id="KW-0598">Phosphotransferase system</keyword>
<dbReference type="InterPro" id="IPR013853">
    <property type="entry name" value="EIIC-GAT"/>
</dbReference>
<feature type="transmembrane region" description="Helical" evidence="9">
    <location>
        <begin position="417"/>
        <end position="436"/>
    </location>
</feature>
<keyword evidence="2" id="KW-0813">Transport</keyword>
<feature type="transmembrane region" description="Helical" evidence="9">
    <location>
        <begin position="89"/>
        <end position="115"/>
    </location>
</feature>
<feature type="transmembrane region" description="Helical" evidence="9">
    <location>
        <begin position="180"/>
        <end position="199"/>
    </location>
</feature>
<feature type="transmembrane region" description="Helical" evidence="9">
    <location>
        <begin position="245"/>
        <end position="261"/>
    </location>
</feature>
<evidence type="ECO:0000313" key="11">
    <source>
        <dbReference type="EMBL" id="PSR32552.1"/>
    </source>
</evidence>
<dbReference type="InterPro" id="IPR004703">
    <property type="entry name" value="PTS_sugar-sp_permease"/>
</dbReference>
<dbReference type="InterPro" id="IPR013014">
    <property type="entry name" value="PTS_EIIC_2"/>
</dbReference>
<evidence type="ECO:0000256" key="2">
    <source>
        <dbReference type="ARBA" id="ARBA00022448"/>
    </source>
</evidence>
<comment type="caution">
    <text evidence="11">The sequence shown here is derived from an EMBL/GenBank/DDBJ whole genome shotgun (WGS) entry which is preliminary data.</text>
</comment>
<keyword evidence="8 9" id="KW-0472">Membrane</keyword>
<feature type="transmembrane region" description="Helical" evidence="9">
    <location>
        <begin position="37"/>
        <end position="59"/>
    </location>
</feature>
<evidence type="ECO:0000313" key="12">
    <source>
        <dbReference type="Proteomes" id="UP000242972"/>
    </source>
</evidence>
<comment type="subcellular location">
    <subcellularLocation>
        <location evidence="1">Cell membrane</location>
        <topology evidence="1">Multi-pass membrane protein</topology>
    </subcellularLocation>
</comment>
<evidence type="ECO:0000256" key="9">
    <source>
        <dbReference type="SAM" id="Phobius"/>
    </source>
</evidence>
<dbReference type="GO" id="GO:0009401">
    <property type="term" value="P:phosphoenolpyruvate-dependent sugar phosphotransferase system"/>
    <property type="evidence" value="ECO:0007669"/>
    <property type="project" value="UniProtKB-KW"/>
</dbReference>
<accession>A0A2T2XDN6</accession>
<dbReference type="AlphaFoldDB" id="A0A2T2XDN6"/>
<dbReference type="PANTHER" id="PTHR37324">
    <property type="entry name" value="PTS SYSTEM GALACTITOL-SPECIFIC EIIC COMPONENT"/>
    <property type="match status" value="1"/>
</dbReference>
<feature type="transmembrane region" description="Helical" evidence="9">
    <location>
        <begin position="331"/>
        <end position="350"/>
    </location>
</feature>
<evidence type="ECO:0000256" key="8">
    <source>
        <dbReference type="ARBA" id="ARBA00023136"/>
    </source>
</evidence>
<feature type="transmembrane region" description="Helical" evidence="9">
    <location>
        <begin position="362"/>
        <end position="383"/>
    </location>
</feature>
<keyword evidence="6 9" id="KW-0812">Transmembrane</keyword>
<keyword evidence="3" id="KW-1003">Cell membrane</keyword>
<keyword evidence="7 9" id="KW-1133">Transmembrane helix</keyword>
<evidence type="ECO:0000256" key="3">
    <source>
        <dbReference type="ARBA" id="ARBA00022475"/>
    </source>
</evidence>
<evidence type="ECO:0000256" key="4">
    <source>
        <dbReference type="ARBA" id="ARBA00022597"/>
    </source>
</evidence>
<evidence type="ECO:0000256" key="5">
    <source>
        <dbReference type="ARBA" id="ARBA00022683"/>
    </source>
</evidence>
<feature type="transmembrane region" description="Helical" evidence="9">
    <location>
        <begin position="219"/>
        <end position="239"/>
    </location>
</feature>
<evidence type="ECO:0000256" key="7">
    <source>
        <dbReference type="ARBA" id="ARBA00022989"/>
    </source>
</evidence>
<dbReference type="Pfam" id="PF03611">
    <property type="entry name" value="EIIC-GAT"/>
    <property type="match status" value="1"/>
</dbReference>
<evidence type="ECO:0000259" key="10">
    <source>
        <dbReference type="PROSITE" id="PS51104"/>
    </source>
</evidence>
<feature type="transmembrane region" description="Helical" evidence="9">
    <location>
        <begin position="299"/>
        <end position="325"/>
    </location>
</feature>
<feature type="domain" description="PTS EIIC type-2" evidence="10">
    <location>
        <begin position="7"/>
        <end position="454"/>
    </location>
</feature>
<dbReference type="PIRSF" id="PIRSF006304">
    <property type="entry name" value="GatC"/>
    <property type="match status" value="1"/>
</dbReference>
<evidence type="ECO:0000256" key="6">
    <source>
        <dbReference type="ARBA" id="ARBA00022692"/>
    </source>
</evidence>
<dbReference type="Proteomes" id="UP000242972">
    <property type="component" value="Unassembled WGS sequence"/>
</dbReference>
<sequence>MHSNAIIQYILNVGPDVVLPVIIFIFGLIIRMPVGKAFRAGVIIGVGFVGINLVIGLLGNTVGPAAEAMVKHSGIHLTDLDVGWPSTAAIAYGSVVGALAIPLCLAYNIVLGAIGLTNTLDIDLWNYWHFAFAGALVEILTHNFALGLFAEIISMTFVLALADWSQPWVKRYFGFDNISFPHGTSTPYFFMALVFNKVFDVIPGLNKWDASPEGLQKRFGIFGDSMILGLIFGLLIGVVAGLPSAQVLILGITVAAVMLILPRMVSILMEGLVPVADGASTLLQKKFPNRKLFIGMDTALLVGAPATIAASVVLVPITLGLAFILPGNHTLPFVDLGTIPFILALMTPVFNGNVIRTIIGGALAMIPTLYIATALSGLFTTAARQVHFKFPPGAVHITSLVDGGNLLPYIIREAGNYGVLGLTGLFALSLLFAWAVRQQITHRKVGKGDSQQVA</sequence>
<proteinExistence type="predicted"/>
<feature type="transmembrane region" description="Helical" evidence="9">
    <location>
        <begin position="127"/>
        <end position="160"/>
    </location>
</feature>
<dbReference type="GO" id="GO:0005886">
    <property type="term" value="C:plasma membrane"/>
    <property type="evidence" value="ECO:0007669"/>
    <property type="project" value="UniProtKB-SubCell"/>
</dbReference>